<proteinExistence type="predicted"/>
<organism evidence="1 2">
    <name type="scientific">Brevundimonas phage vB_BpoS-Kikimora</name>
    <dbReference type="NCBI Taxonomy" id="2948601"/>
    <lineage>
        <taxon>Viruses</taxon>
        <taxon>Duplodnaviria</taxon>
        <taxon>Heunggongvirae</taxon>
        <taxon>Uroviricota</taxon>
        <taxon>Caudoviricetes</taxon>
        <taxon>Jeanschmidtviridae</taxon>
        <taxon>Kikimoravirus</taxon>
        <taxon>Kikimoravirus kikimora</taxon>
    </lineage>
</organism>
<gene>
    <name evidence="1" type="ORF">KIKIMORA_01920</name>
</gene>
<reference evidence="1 2" key="1">
    <citation type="submission" date="2022-05" db="EMBL/GenBank/DDBJ databases">
        <authorList>
            <person name="Friedrich I."/>
            <person name="Poehlein A."/>
            <person name="Schneider D."/>
            <person name="Hertel R."/>
            <person name="Daniel R."/>
        </authorList>
    </citation>
    <scope>NUCLEOTIDE SEQUENCE [LARGE SCALE GENOMIC DNA]</scope>
</reference>
<keyword evidence="2" id="KW-1185">Reference proteome</keyword>
<dbReference type="EMBL" id="ON529857">
    <property type="protein sequence ID" value="USN15338.1"/>
    <property type="molecule type" value="Genomic_DNA"/>
</dbReference>
<accession>A0A9E7SKB2</accession>
<evidence type="ECO:0000313" key="2">
    <source>
        <dbReference type="Proteomes" id="UP001056576"/>
    </source>
</evidence>
<dbReference type="Proteomes" id="UP001056576">
    <property type="component" value="Segment"/>
</dbReference>
<name>A0A9E7SKB2_9CAUD</name>
<evidence type="ECO:0000313" key="1">
    <source>
        <dbReference type="EMBL" id="USN15338.1"/>
    </source>
</evidence>
<sequence length="87" mass="9951">MSLNPLTWLRRRKDAKTRRLIGIQTFKGTAFNPFIGAQVPWKATAELYQTEGGVRTVKVSDETLLKDPIVIAWLEWGQTPYNMVRCA</sequence>
<protein>
    <submittedName>
        <fullName evidence="1">Uncharacterized protein</fullName>
    </submittedName>
</protein>